<reference evidence="1" key="2">
    <citation type="journal article" date="2022" name="Sci. Rep.">
        <title>In silico prediction of the enzymes involved in the degradation of the herbicide molinate by Gulosibacter molinativorax ON4T.</title>
        <authorList>
            <person name="Lopes A.R."/>
            <person name="Bunin E."/>
            <person name="Viana A.T."/>
            <person name="Froufe H."/>
            <person name="Munoz-Merida A."/>
            <person name="Pinho D."/>
            <person name="Figueiredo J."/>
            <person name="Barroso C."/>
            <person name="Vaz-Moreira I."/>
            <person name="Bellanger X."/>
            <person name="Egas C."/>
            <person name="Nunes O.C."/>
        </authorList>
    </citation>
    <scope>NUCLEOTIDE SEQUENCE</scope>
    <source>
        <strain evidence="1">ON4</strain>
    </source>
</reference>
<comment type="caution">
    <text evidence="1">The sequence shown here is derived from an EMBL/GenBank/DDBJ whole genome shotgun (WGS) entry which is preliminary data.</text>
</comment>
<organism evidence="1 2">
    <name type="scientific">Gulosibacter molinativorax</name>
    <dbReference type="NCBI Taxonomy" id="256821"/>
    <lineage>
        <taxon>Bacteria</taxon>
        <taxon>Bacillati</taxon>
        <taxon>Actinomycetota</taxon>
        <taxon>Actinomycetes</taxon>
        <taxon>Micrococcales</taxon>
        <taxon>Microbacteriaceae</taxon>
        <taxon>Gulosibacter</taxon>
    </lineage>
</organism>
<dbReference type="Proteomes" id="UP001170379">
    <property type="component" value="Unassembled WGS sequence"/>
</dbReference>
<dbReference type="EMBL" id="PXVD01000058">
    <property type="protein sequence ID" value="MDJ1372797.1"/>
    <property type="molecule type" value="Genomic_DNA"/>
</dbReference>
<sequence length="151" mass="15995">MVVYSGYVATPANEVHPTSLKPRLEVRLLEACHHGGTLVNTDTKLVDVTSSGAYSVDLIPSDQLRSRSGALALYEVVESWFGEGGQPVKRSDWGTFFLTSSGGSLSDHATLPATVGGVFVVETAAEIPETLKTGDIVIITSTGEIMQEVAE</sequence>
<keyword evidence="2" id="KW-1185">Reference proteome</keyword>
<name>A0ABT7CCA8_9MICO</name>
<evidence type="ECO:0000313" key="2">
    <source>
        <dbReference type="Proteomes" id="UP001170379"/>
    </source>
</evidence>
<gene>
    <name evidence="1" type="ORF">C7K25_15795</name>
</gene>
<proteinExistence type="predicted"/>
<protein>
    <submittedName>
        <fullName evidence="1">Uncharacterized protein</fullName>
    </submittedName>
</protein>
<evidence type="ECO:0000313" key="1">
    <source>
        <dbReference type="EMBL" id="MDJ1372797.1"/>
    </source>
</evidence>
<accession>A0ABT7CCA8</accession>
<reference evidence="1" key="1">
    <citation type="submission" date="2018-03" db="EMBL/GenBank/DDBJ databases">
        <authorList>
            <person name="Nunes O.C."/>
            <person name="Lopes A.R."/>
            <person name="Froufe H."/>
            <person name="Munoz-Merida A."/>
            <person name="Barroso C."/>
            <person name="Egas C."/>
        </authorList>
    </citation>
    <scope>NUCLEOTIDE SEQUENCE</scope>
    <source>
        <strain evidence="1">ON4</strain>
    </source>
</reference>